<dbReference type="Proteomes" id="UP001165679">
    <property type="component" value="Unassembled WGS sequence"/>
</dbReference>
<proteinExistence type="predicted"/>
<dbReference type="EMBL" id="JAPDNT010000078">
    <property type="protein sequence ID" value="MCW3477937.1"/>
    <property type="molecule type" value="Genomic_DNA"/>
</dbReference>
<keyword evidence="1" id="KW-1133">Transmembrane helix</keyword>
<keyword evidence="1" id="KW-0472">Membrane</keyword>
<reference evidence="2" key="1">
    <citation type="submission" date="2022-09" db="EMBL/GenBank/DDBJ databases">
        <title>Rhodovastum sp. nov. RN2-1 isolated from soil in Seongnam, South Korea.</title>
        <authorList>
            <person name="Le N.T."/>
        </authorList>
    </citation>
    <scope>NUCLEOTIDE SEQUENCE</scope>
    <source>
        <strain evidence="2">RN2-1</strain>
    </source>
</reference>
<comment type="caution">
    <text evidence="2">The sequence shown here is derived from an EMBL/GenBank/DDBJ whole genome shotgun (WGS) entry which is preliminary data.</text>
</comment>
<feature type="transmembrane region" description="Helical" evidence="1">
    <location>
        <begin position="32"/>
        <end position="54"/>
    </location>
</feature>
<sequence>MHLLLLLGAALAMAAVPVACLAVLLLTGATAAGPALLAMGAVVLAALALAALWARDMVLLAETLRHAAQETGPALAPAAVPRLPPIERIARSIERLA</sequence>
<reference evidence="2" key="2">
    <citation type="submission" date="2022-10" db="EMBL/GenBank/DDBJ databases">
        <authorList>
            <person name="Trinh H.N."/>
        </authorList>
    </citation>
    <scope>NUCLEOTIDE SEQUENCE</scope>
    <source>
        <strain evidence="2">RN2-1</strain>
    </source>
</reference>
<evidence type="ECO:0000256" key="1">
    <source>
        <dbReference type="SAM" id="Phobius"/>
    </source>
</evidence>
<keyword evidence="3" id="KW-1185">Reference proteome</keyword>
<organism evidence="2 3">
    <name type="scientific">Limobrevibacterium gyesilva</name>
    <dbReference type="NCBI Taxonomy" id="2991712"/>
    <lineage>
        <taxon>Bacteria</taxon>
        <taxon>Pseudomonadati</taxon>
        <taxon>Pseudomonadota</taxon>
        <taxon>Alphaproteobacteria</taxon>
        <taxon>Acetobacterales</taxon>
        <taxon>Acetobacteraceae</taxon>
        <taxon>Limobrevibacterium</taxon>
    </lineage>
</organism>
<gene>
    <name evidence="2" type="ORF">OL599_25710</name>
</gene>
<dbReference type="AlphaFoldDB" id="A0AA41YSV6"/>
<accession>A0AA41YSV6</accession>
<evidence type="ECO:0000313" key="2">
    <source>
        <dbReference type="EMBL" id="MCW3477937.1"/>
    </source>
</evidence>
<name>A0AA41YSV6_9PROT</name>
<protein>
    <submittedName>
        <fullName evidence="2">Uncharacterized protein</fullName>
    </submittedName>
</protein>
<dbReference type="RefSeq" id="WP_408887004.1">
    <property type="nucleotide sequence ID" value="NZ_JAPDNT010000078.1"/>
</dbReference>
<evidence type="ECO:0000313" key="3">
    <source>
        <dbReference type="Proteomes" id="UP001165679"/>
    </source>
</evidence>
<keyword evidence="1" id="KW-0812">Transmembrane</keyword>
<feature type="non-terminal residue" evidence="2">
    <location>
        <position position="97"/>
    </location>
</feature>